<evidence type="ECO:0000313" key="3">
    <source>
        <dbReference type="EnsemblPlants" id="KQK96142"/>
    </source>
</evidence>
<organism evidence="3 4">
    <name type="scientific">Setaria italica</name>
    <name type="common">Foxtail millet</name>
    <name type="synonym">Panicum italicum</name>
    <dbReference type="NCBI Taxonomy" id="4555"/>
    <lineage>
        <taxon>Eukaryota</taxon>
        <taxon>Viridiplantae</taxon>
        <taxon>Streptophyta</taxon>
        <taxon>Embryophyta</taxon>
        <taxon>Tracheophyta</taxon>
        <taxon>Spermatophyta</taxon>
        <taxon>Magnoliopsida</taxon>
        <taxon>Liliopsida</taxon>
        <taxon>Poales</taxon>
        <taxon>Poaceae</taxon>
        <taxon>PACMAD clade</taxon>
        <taxon>Panicoideae</taxon>
        <taxon>Panicodae</taxon>
        <taxon>Paniceae</taxon>
        <taxon>Cenchrinae</taxon>
        <taxon>Setaria</taxon>
    </lineage>
</organism>
<reference evidence="3" key="2">
    <citation type="submission" date="2018-08" db="UniProtKB">
        <authorList>
            <consortium name="EnsemblPlants"/>
        </authorList>
    </citation>
    <scope>IDENTIFICATION</scope>
    <source>
        <strain evidence="3">Yugu1</strain>
    </source>
</reference>
<feature type="chain" id="PRO_5011942671" description="Yippee domain-containing protein" evidence="1">
    <location>
        <begin position="16"/>
        <end position="68"/>
    </location>
</feature>
<name>K3YF02_SETIT</name>
<reference evidence="4" key="1">
    <citation type="journal article" date="2012" name="Nat. Biotechnol.">
        <title>Reference genome sequence of the model plant Setaria.</title>
        <authorList>
            <person name="Bennetzen J.L."/>
            <person name="Schmutz J."/>
            <person name="Wang H."/>
            <person name="Percifield R."/>
            <person name="Hawkins J."/>
            <person name="Pontaroli A.C."/>
            <person name="Estep M."/>
            <person name="Feng L."/>
            <person name="Vaughn J.N."/>
            <person name="Grimwood J."/>
            <person name="Jenkins J."/>
            <person name="Barry K."/>
            <person name="Lindquist E."/>
            <person name="Hellsten U."/>
            <person name="Deshpande S."/>
            <person name="Wang X."/>
            <person name="Wu X."/>
            <person name="Mitros T."/>
            <person name="Triplett J."/>
            <person name="Yang X."/>
            <person name="Ye C.Y."/>
            <person name="Mauro-Herrera M."/>
            <person name="Wang L."/>
            <person name="Li P."/>
            <person name="Sharma M."/>
            <person name="Sharma R."/>
            <person name="Ronald P.C."/>
            <person name="Panaud O."/>
            <person name="Kellogg E.A."/>
            <person name="Brutnell T.P."/>
            <person name="Doust A.N."/>
            <person name="Tuskan G.A."/>
            <person name="Rokhsar D."/>
            <person name="Devos K.M."/>
        </authorList>
    </citation>
    <scope>NUCLEOTIDE SEQUENCE [LARGE SCALE GENOMIC DNA]</scope>
    <source>
        <strain evidence="4">cv. Yugu1</strain>
    </source>
</reference>
<dbReference type="InterPro" id="IPR039058">
    <property type="entry name" value="Yippee_fam"/>
</dbReference>
<sequence length="68" mass="8359">MEWLLLFAYFFAVNSRVNITLGPNEDREFTTGLHIVNDIYCICCQENIGWRYWQRRRRRPQTRSLPHR</sequence>
<dbReference type="InParanoid" id="K3YF02"/>
<accession>K3YF02</accession>
<dbReference type="PROSITE" id="PS51792">
    <property type="entry name" value="YIPPEE"/>
    <property type="match status" value="1"/>
</dbReference>
<protein>
    <recommendedName>
        <fullName evidence="2">Yippee domain-containing protein</fullName>
    </recommendedName>
</protein>
<feature type="domain" description="Yippee" evidence="2">
    <location>
        <begin position="1"/>
        <end position="68"/>
    </location>
</feature>
<evidence type="ECO:0000313" key="4">
    <source>
        <dbReference type="Proteomes" id="UP000004995"/>
    </source>
</evidence>
<proteinExistence type="predicted"/>
<dbReference type="Proteomes" id="UP000004995">
    <property type="component" value="Unassembled WGS sequence"/>
</dbReference>
<evidence type="ECO:0000256" key="1">
    <source>
        <dbReference type="SAM" id="SignalP"/>
    </source>
</evidence>
<evidence type="ECO:0000259" key="2">
    <source>
        <dbReference type="PROSITE" id="PS51792"/>
    </source>
</evidence>
<dbReference type="EnsemblPlants" id="KQK96142">
    <property type="protein sequence ID" value="KQK96142"/>
    <property type="gene ID" value="SETIT_012819mg"/>
</dbReference>
<keyword evidence="1" id="KW-0732">Signal</keyword>
<keyword evidence="4" id="KW-1185">Reference proteome</keyword>
<dbReference type="InterPro" id="IPR034751">
    <property type="entry name" value="Yippee"/>
</dbReference>
<dbReference type="STRING" id="4555.K3YF02"/>
<dbReference type="PANTHER" id="PTHR13848">
    <property type="entry name" value="PROTEIN YIPPEE-LIKE CG15309-RELATED"/>
    <property type="match status" value="1"/>
</dbReference>
<dbReference type="HOGENOM" id="CLU_2798796_0_0_1"/>
<feature type="signal peptide" evidence="1">
    <location>
        <begin position="1"/>
        <end position="15"/>
    </location>
</feature>
<dbReference type="AlphaFoldDB" id="K3YF02"/>
<dbReference type="EMBL" id="AGNK02004044">
    <property type="status" value="NOT_ANNOTATED_CDS"/>
    <property type="molecule type" value="Genomic_DNA"/>
</dbReference>
<dbReference type="Gramene" id="KQK96142">
    <property type="protein sequence ID" value="KQK96142"/>
    <property type="gene ID" value="SETIT_012819mg"/>
</dbReference>